<protein>
    <recommendedName>
        <fullName evidence="2">histidine kinase</fullName>
        <ecNumber evidence="2">2.7.13.3</ecNumber>
    </recommendedName>
</protein>
<dbReference type="InterPro" id="IPR003594">
    <property type="entry name" value="HATPase_dom"/>
</dbReference>
<feature type="chain" id="PRO_5013777016" description="histidine kinase" evidence="9">
    <location>
        <begin position="17"/>
        <end position="586"/>
    </location>
</feature>
<dbReference type="Gene3D" id="2.60.40.2380">
    <property type="match status" value="1"/>
</dbReference>
<keyword evidence="8" id="KW-0472">Membrane</keyword>
<keyword evidence="5" id="KW-0547">Nucleotide-binding</keyword>
<feature type="domain" description="Histidine kinase/HSP90-like ATPase" evidence="10">
    <location>
        <begin position="502"/>
        <end position="584"/>
    </location>
</feature>
<comment type="catalytic activity">
    <reaction evidence="1">
        <text>ATP + protein L-histidine = ADP + protein N-phospho-L-histidine.</text>
        <dbReference type="EC" id="2.7.13.3"/>
    </reaction>
</comment>
<feature type="transmembrane region" description="Helical" evidence="8">
    <location>
        <begin position="276"/>
        <end position="294"/>
    </location>
</feature>
<evidence type="ECO:0000256" key="4">
    <source>
        <dbReference type="ARBA" id="ARBA00022679"/>
    </source>
</evidence>
<feature type="signal peptide" evidence="9">
    <location>
        <begin position="1"/>
        <end position="16"/>
    </location>
</feature>
<dbReference type="STRING" id="366522.GCA_001548055_00721"/>
<evidence type="ECO:0000256" key="1">
    <source>
        <dbReference type="ARBA" id="ARBA00000085"/>
    </source>
</evidence>
<dbReference type="AlphaFoldDB" id="A0A2D3WD44"/>
<feature type="transmembrane region" description="Helical" evidence="8">
    <location>
        <begin position="328"/>
        <end position="347"/>
    </location>
</feature>
<sequence length="586" mass="68124">MQKLFVWCLWVLSLSAASIDIGQSDNVSLLEHAEIYLEKGANFEVSDVPPQEVFQPYMSSFISQGYLADEAVWVRFNLKNESAVTVKRFLHVNNSMLDSVVLYDSNGNVFKSGILYRTVFSDIFDYYFSVELKPLEERTFYLKVLSNSCATYFHVHSESEAVLWQKTLKRELILTLLFSVMGTLIVYNTFIFLFTKERVYLTYVFYLCVVVYNNLTYTGMSFFVMEPFLSHQEMLAWAHIDAYLGPLFTIAVSVAIIVFIQDFMRIKRYPKLYRSFQWLLLGSAGFSLLYLVINEGMFEWIMYYMCFILLYILAIAVYLVYKQEENSVYFLVSWGVNITGTFLFLLYNMGVYIPHNGEYWYFYELSMVFEGLVFSIVLSKRLNRTKALASALDTERILIRELHHRVKNNLQFIVSLYRLKLRPSLDAIGKAKLVEAESNVRSIGKIHEILHAHQNISELAASVYINDLIKEIKRGYPQSNITVVIEADEVVLSIDHAIYCGLIINELVTNALKYAFDAHEGEIILHLTYAQKTYSLEIYDNGKGFEWGEKRDSFGISLVKRLIHDELKGTLHYEQTHGSHYTIRWR</sequence>
<evidence type="ECO:0000256" key="2">
    <source>
        <dbReference type="ARBA" id="ARBA00012438"/>
    </source>
</evidence>
<dbReference type="InterPro" id="IPR011495">
    <property type="entry name" value="Sig_transdc_His_kin_sub2_dim/P"/>
</dbReference>
<feature type="transmembrane region" description="Helical" evidence="8">
    <location>
        <begin position="243"/>
        <end position="264"/>
    </location>
</feature>
<evidence type="ECO:0000256" key="7">
    <source>
        <dbReference type="ARBA" id="ARBA00022840"/>
    </source>
</evidence>
<dbReference type="InterPro" id="IPR036890">
    <property type="entry name" value="HATPase_C_sf"/>
</dbReference>
<feature type="domain" description="7TM-DISM receptor extracellular" evidence="13">
    <location>
        <begin position="32"/>
        <end position="148"/>
    </location>
</feature>
<keyword evidence="6" id="KW-0418">Kinase</keyword>
<dbReference type="GO" id="GO:0005524">
    <property type="term" value="F:ATP binding"/>
    <property type="evidence" value="ECO:0007669"/>
    <property type="project" value="UniProtKB-KW"/>
</dbReference>
<keyword evidence="8" id="KW-1133">Transmembrane helix</keyword>
<evidence type="ECO:0000313" key="14">
    <source>
        <dbReference type="EMBL" id="DAB37000.1"/>
    </source>
</evidence>
<dbReference type="PANTHER" id="PTHR41523:SF8">
    <property type="entry name" value="ETHYLENE RESPONSE SENSOR PROTEIN"/>
    <property type="match status" value="1"/>
</dbReference>
<evidence type="ECO:0000256" key="8">
    <source>
        <dbReference type="SAM" id="Phobius"/>
    </source>
</evidence>
<keyword evidence="4" id="KW-0808">Transferase</keyword>
<feature type="transmembrane region" description="Helical" evidence="8">
    <location>
        <begin position="359"/>
        <end position="378"/>
    </location>
</feature>
<dbReference type="Proteomes" id="UP000231638">
    <property type="component" value="Unassembled WGS sequence"/>
</dbReference>
<keyword evidence="7" id="KW-0067">ATP-binding</keyword>
<feature type="domain" description="Signal transduction histidine kinase subgroup 2 dimerisation and phosphoacceptor" evidence="11">
    <location>
        <begin position="401"/>
        <end position="474"/>
    </location>
</feature>
<evidence type="ECO:0000256" key="5">
    <source>
        <dbReference type="ARBA" id="ARBA00022741"/>
    </source>
</evidence>
<evidence type="ECO:0000256" key="3">
    <source>
        <dbReference type="ARBA" id="ARBA00022553"/>
    </source>
</evidence>
<dbReference type="InterPro" id="IPR011622">
    <property type="entry name" value="7TMR_DISM_rcpt_extracell_dom2"/>
</dbReference>
<name>A0A2D3WD44_9BACT</name>
<feature type="domain" description="7TM-DISM receptor extracellular" evidence="12">
    <location>
        <begin position="171"/>
        <end position="381"/>
    </location>
</feature>
<gene>
    <name evidence="14" type="ORF">CFH80_01865</name>
</gene>
<evidence type="ECO:0000259" key="12">
    <source>
        <dbReference type="Pfam" id="PF07695"/>
    </source>
</evidence>
<dbReference type="GO" id="GO:0004673">
    <property type="term" value="F:protein histidine kinase activity"/>
    <property type="evidence" value="ECO:0007669"/>
    <property type="project" value="UniProtKB-EC"/>
</dbReference>
<comment type="caution">
    <text evidence="14">The sequence shown here is derived from an EMBL/GenBank/DDBJ whole genome shotgun (WGS) entry which is preliminary data.</text>
</comment>
<dbReference type="EMBL" id="DLUG01000056">
    <property type="protein sequence ID" value="DAB37000.1"/>
    <property type="molecule type" value="Genomic_DNA"/>
</dbReference>
<keyword evidence="9" id="KW-0732">Signal</keyword>
<feature type="transmembrane region" description="Helical" evidence="8">
    <location>
        <begin position="172"/>
        <end position="193"/>
    </location>
</feature>
<feature type="transmembrane region" description="Helical" evidence="8">
    <location>
        <begin position="300"/>
        <end position="321"/>
    </location>
</feature>
<evidence type="ECO:0000259" key="13">
    <source>
        <dbReference type="Pfam" id="PF07696"/>
    </source>
</evidence>
<dbReference type="Pfam" id="PF02518">
    <property type="entry name" value="HATPase_c"/>
    <property type="match status" value="1"/>
</dbReference>
<evidence type="ECO:0000313" key="15">
    <source>
        <dbReference type="Proteomes" id="UP000231638"/>
    </source>
</evidence>
<dbReference type="Gene3D" id="3.30.565.10">
    <property type="entry name" value="Histidine kinase-like ATPase, C-terminal domain"/>
    <property type="match status" value="1"/>
</dbReference>
<evidence type="ECO:0000259" key="10">
    <source>
        <dbReference type="Pfam" id="PF02518"/>
    </source>
</evidence>
<dbReference type="Pfam" id="PF07696">
    <property type="entry name" value="7TMR-DISMED2"/>
    <property type="match status" value="1"/>
</dbReference>
<dbReference type="Pfam" id="PF07695">
    <property type="entry name" value="7TMR-DISM_7TM"/>
    <property type="match status" value="1"/>
</dbReference>
<dbReference type="InterPro" id="IPR011623">
    <property type="entry name" value="7TMR_DISM_rcpt_extracell_dom1"/>
</dbReference>
<evidence type="ECO:0000256" key="6">
    <source>
        <dbReference type="ARBA" id="ARBA00022777"/>
    </source>
</evidence>
<reference evidence="14 15" key="1">
    <citation type="journal article" date="2017" name="Front. Microbiol.">
        <title>Comparative Genomic Analysis of the Class Epsilonproteobacteria and Proposed Reclassification to Epsilonbacteraeota (phyl. nov.).</title>
        <authorList>
            <person name="Waite D.W."/>
            <person name="Vanwonterghem I."/>
            <person name="Rinke C."/>
            <person name="Parks D.H."/>
            <person name="Zhang Y."/>
            <person name="Takai K."/>
            <person name="Sievert S.M."/>
            <person name="Simon J."/>
            <person name="Campbell B.J."/>
            <person name="Hanson T.E."/>
            <person name="Woyke T."/>
            <person name="Klotz M.G."/>
            <person name="Hugenholtz P."/>
        </authorList>
    </citation>
    <scope>NUCLEOTIDE SEQUENCE [LARGE SCALE GENOMIC DNA]</scope>
    <source>
        <strain evidence="14">UBA11420</strain>
    </source>
</reference>
<proteinExistence type="predicted"/>
<dbReference type="Pfam" id="PF07568">
    <property type="entry name" value="HisKA_2"/>
    <property type="match status" value="1"/>
</dbReference>
<keyword evidence="3" id="KW-0597">Phosphoprotein</keyword>
<accession>A0A2D3WD44</accession>
<evidence type="ECO:0000256" key="9">
    <source>
        <dbReference type="SAM" id="SignalP"/>
    </source>
</evidence>
<dbReference type="SUPFAM" id="SSF55874">
    <property type="entry name" value="ATPase domain of HSP90 chaperone/DNA topoisomerase II/histidine kinase"/>
    <property type="match status" value="1"/>
</dbReference>
<evidence type="ECO:0000259" key="11">
    <source>
        <dbReference type="Pfam" id="PF07568"/>
    </source>
</evidence>
<feature type="transmembrane region" description="Helical" evidence="8">
    <location>
        <begin position="200"/>
        <end position="223"/>
    </location>
</feature>
<keyword evidence="8" id="KW-0812">Transmembrane</keyword>
<organism evidence="14 15">
    <name type="scientific">Sulfurospirillum cavolei</name>
    <dbReference type="NCBI Taxonomy" id="366522"/>
    <lineage>
        <taxon>Bacteria</taxon>
        <taxon>Pseudomonadati</taxon>
        <taxon>Campylobacterota</taxon>
        <taxon>Epsilonproteobacteria</taxon>
        <taxon>Campylobacterales</taxon>
        <taxon>Sulfurospirillaceae</taxon>
        <taxon>Sulfurospirillum</taxon>
    </lineage>
</organism>
<dbReference type="PANTHER" id="PTHR41523">
    <property type="entry name" value="TWO-COMPONENT SYSTEM SENSOR PROTEIN"/>
    <property type="match status" value="1"/>
</dbReference>
<dbReference type="EC" id="2.7.13.3" evidence="2"/>